<evidence type="ECO:0008006" key="3">
    <source>
        <dbReference type="Google" id="ProtNLM"/>
    </source>
</evidence>
<dbReference type="SUPFAM" id="SSF53474">
    <property type="entry name" value="alpha/beta-Hydrolases"/>
    <property type="match status" value="1"/>
</dbReference>
<dbReference type="Pfam" id="PF00756">
    <property type="entry name" value="Esterase"/>
    <property type="match status" value="1"/>
</dbReference>
<dbReference type="Gene3D" id="1.25.40.10">
    <property type="entry name" value="Tetratricopeptide repeat domain"/>
    <property type="match status" value="1"/>
</dbReference>
<dbReference type="OrthoDB" id="1142077at2"/>
<keyword evidence="2" id="KW-1185">Reference proteome</keyword>
<protein>
    <recommendedName>
        <fullName evidence="3">Esterase</fullName>
    </recommendedName>
</protein>
<sequence length="377" mass="43554">MKKITLTFALFIGLIAFAQVKTEVFESFKLQERRDLSYYVPEEYDAEEQHSLIVVLDAEYLFDDVVAKAKFYSKFHGMPPAIVVGIHQLKDQERLKDCAFDEETGLPTESGKLFFEFIGMEVIPKLESTYNISPFKMVVGYDITANFENFYLFKENPLFSSYISIAPTLAPEMETRVATRINALDKQIFYHLITEKNKNTKQVAQLNTELAAIEKETFQYYFDVYDTDHTSIATYGLGKAFDDIFDIFKPISSKEYKTKIIPSEEPPFAYLENKYTSIKETFGFTKRVDLNDVMAIYAASKKKEDTESLKELANLCKKEFPDTMLGFYFEGEYYEEIGEPKKALRTFEKAFGMSEIDFLTKDMALEKIDALKADFGY</sequence>
<name>A0A1K1Q1E2_9FLAO</name>
<dbReference type="InterPro" id="IPR000801">
    <property type="entry name" value="Esterase-like"/>
</dbReference>
<evidence type="ECO:0000313" key="2">
    <source>
        <dbReference type="Proteomes" id="UP000183257"/>
    </source>
</evidence>
<organism evidence="1 2">
    <name type="scientific">Cellulophaga fucicola</name>
    <dbReference type="NCBI Taxonomy" id="76595"/>
    <lineage>
        <taxon>Bacteria</taxon>
        <taxon>Pseudomonadati</taxon>
        <taxon>Bacteroidota</taxon>
        <taxon>Flavobacteriia</taxon>
        <taxon>Flavobacteriales</taxon>
        <taxon>Flavobacteriaceae</taxon>
        <taxon>Cellulophaga</taxon>
    </lineage>
</organism>
<gene>
    <name evidence="1" type="ORF">SAMN05660313_02170</name>
</gene>
<proteinExistence type="predicted"/>
<dbReference type="InterPro" id="IPR029058">
    <property type="entry name" value="AB_hydrolase_fold"/>
</dbReference>
<dbReference type="STRING" id="76595.SAMN05660313_02170"/>
<dbReference type="Proteomes" id="UP000183257">
    <property type="component" value="Unassembled WGS sequence"/>
</dbReference>
<dbReference type="InterPro" id="IPR011990">
    <property type="entry name" value="TPR-like_helical_dom_sf"/>
</dbReference>
<accession>A0A1K1Q1E2</accession>
<dbReference type="Gene3D" id="3.40.50.1820">
    <property type="entry name" value="alpha/beta hydrolase"/>
    <property type="match status" value="1"/>
</dbReference>
<evidence type="ECO:0000313" key="1">
    <source>
        <dbReference type="EMBL" id="SFW52934.1"/>
    </source>
</evidence>
<reference evidence="2" key="1">
    <citation type="submission" date="2016-11" db="EMBL/GenBank/DDBJ databases">
        <authorList>
            <person name="Varghese N."/>
            <person name="Submissions S."/>
        </authorList>
    </citation>
    <scope>NUCLEOTIDE SEQUENCE [LARGE SCALE GENOMIC DNA]</scope>
    <source>
        <strain evidence="2">DSM 24786</strain>
    </source>
</reference>
<dbReference type="AlphaFoldDB" id="A0A1K1Q1E2"/>
<dbReference type="RefSeq" id="WP_072303821.1">
    <property type="nucleotide sequence ID" value="NZ_FPIY01000003.1"/>
</dbReference>
<dbReference type="EMBL" id="FPIY01000003">
    <property type="protein sequence ID" value="SFW52934.1"/>
    <property type="molecule type" value="Genomic_DNA"/>
</dbReference>